<protein>
    <recommendedName>
        <fullName evidence="6 15">Aspartate-semialdehyde dehydrogenase</fullName>
        <shortName evidence="15">ASA dehydrogenase</shortName>
        <shortName evidence="15">ASADH</shortName>
        <ecNumber evidence="6 15">1.2.1.11</ecNumber>
    </recommendedName>
    <alternativeName>
        <fullName evidence="15">Aspartate-beta-semialdehyde dehydrogenase</fullName>
    </alternativeName>
</protein>
<dbReference type="UniPathway" id="UPA00050">
    <property type="reaction ID" value="UER00463"/>
</dbReference>
<dbReference type="InterPro" id="IPR012280">
    <property type="entry name" value="Semialdhyde_DH_dimer_dom"/>
</dbReference>
<dbReference type="Proteomes" id="UP000005324">
    <property type="component" value="Unassembled WGS sequence"/>
</dbReference>
<evidence type="ECO:0000256" key="11">
    <source>
        <dbReference type="ARBA" id="ARBA00023002"/>
    </source>
</evidence>
<dbReference type="Pfam" id="PF02774">
    <property type="entry name" value="Semialdhyde_dhC"/>
    <property type="match status" value="1"/>
</dbReference>
<dbReference type="InterPro" id="IPR000534">
    <property type="entry name" value="Semialdehyde_DH_NAD-bd"/>
</dbReference>
<dbReference type="SUPFAM" id="SSF51735">
    <property type="entry name" value="NAD(P)-binding Rossmann-fold domains"/>
    <property type="match status" value="1"/>
</dbReference>
<dbReference type="Pfam" id="PF01118">
    <property type="entry name" value="Semialdhyde_dh"/>
    <property type="match status" value="1"/>
</dbReference>
<name>D5RHF4_9PROT</name>
<dbReference type="Gene3D" id="3.30.360.10">
    <property type="entry name" value="Dihydrodipicolinate Reductase, domain 2"/>
    <property type="match status" value="1"/>
</dbReference>
<evidence type="ECO:0000256" key="10">
    <source>
        <dbReference type="ARBA" id="ARBA00022915"/>
    </source>
</evidence>
<evidence type="ECO:0000259" key="17">
    <source>
        <dbReference type="SMART" id="SM00859"/>
    </source>
</evidence>
<comment type="caution">
    <text evidence="15">Lacks conserved residue(s) required for the propagation of feature annotation.</text>
</comment>
<keyword evidence="7 15" id="KW-0028">Amino-acid biosynthesis</keyword>
<dbReference type="GO" id="GO:0019877">
    <property type="term" value="P:diaminopimelate biosynthetic process"/>
    <property type="evidence" value="ECO:0007669"/>
    <property type="project" value="UniProtKB-UniRule"/>
</dbReference>
<dbReference type="RefSeq" id="WP_007003573.1">
    <property type="nucleotide sequence ID" value="NZ_GG770778.1"/>
</dbReference>
<dbReference type="EMBL" id="ADVL01000099">
    <property type="protein sequence ID" value="EFH13256.1"/>
    <property type="molecule type" value="Genomic_DNA"/>
</dbReference>
<dbReference type="CDD" id="cd02316">
    <property type="entry name" value="VcASADH2_like_N"/>
    <property type="match status" value="1"/>
</dbReference>
<keyword evidence="11 15" id="KW-0560">Oxidoreductase</keyword>
<feature type="binding site" evidence="15">
    <location>
        <position position="118"/>
    </location>
    <ligand>
        <name>phosphate</name>
        <dbReference type="ChEBI" id="CHEBI:43474"/>
    </ligand>
</feature>
<dbReference type="PIRSF" id="PIRSF000148">
    <property type="entry name" value="ASA_dh"/>
    <property type="match status" value="1"/>
</dbReference>
<evidence type="ECO:0000256" key="3">
    <source>
        <dbReference type="ARBA" id="ARBA00005097"/>
    </source>
</evidence>
<keyword evidence="9 15" id="KW-0521">NADP</keyword>
<dbReference type="GO" id="GO:0046983">
    <property type="term" value="F:protein dimerization activity"/>
    <property type="evidence" value="ECO:0007669"/>
    <property type="project" value="InterPro"/>
</dbReference>
<feature type="binding site" evidence="15">
    <location>
        <position position="336"/>
    </location>
    <ligand>
        <name>NADP(+)</name>
        <dbReference type="ChEBI" id="CHEBI:58349"/>
    </ligand>
</feature>
<dbReference type="PANTHER" id="PTHR46278">
    <property type="entry name" value="DEHYDROGENASE, PUTATIVE-RELATED"/>
    <property type="match status" value="1"/>
</dbReference>
<comment type="pathway">
    <text evidence="2 15">Amino-acid biosynthesis; L-lysine biosynthesis via DAP pathway; (S)-tetrahydrodipicolinate from L-aspartate: step 2/4.</text>
</comment>
<keyword evidence="10 15" id="KW-0220">Diaminopimelate biosynthesis</keyword>
<keyword evidence="8 15" id="KW-0791">Threonine biosynthesis</keyword>
<dbReference type="InterPro" id="IPR005986">
    <property type="entry name" value="Asp_semialdehyde_DH_beta"/>
</dbReference>
<dbReference type="GO" id="GO:0009088">
    <property type="term" value="P:threonine biosynthetic process"/>
    <property type="evidence" value="ECO:0007669"/>
    <property type="project" value="UniProtKB-UniRule"/>
</dbReference>
<dbReference type="GO" id="GO:0051287">
    <property type="term" value="F:NAD binding"/>
    <property type="evidence" value="ECO:0007669"/>
    <property type="project" value="InterPro"/>
</dbReference>
<evidence type="ECO:0000313" key="19">
    <source>
        <dbReference type="Proteomes" id="UP000005324"/>
    </source>
</evidence>
<evidence type="ECO:0000256" key="2">
    <source>
        <dbReference type="ARBA" id="ARBA00005076"/>
    </source>
</evidence>
<dbReference type="UniPathway" id="UPA00051">
    <property type="reaction ID" value="UER00464"/>
</dbReference>
<comment type="pathway">
    <text evidence="1 15">Amino-acid biosynthesis; L-methionine biosynthesis via de novo pathway; L-homoserine from L-aspartate: step 2/3.</text>
</comment>
<evidence type="ECO:0000256" key="9">
    <source>
        <dbReference type="ARBA" id="ARBA00022857"/>
    </source>
</evidence>
<feature type="domain" description="Semialdehyde dehydrogenase NAD-binding" evidence="17">
    <location>
        <begin position="23"/>
        <end position="138"/>
    </location>
</feature>
<dbReference type="SUPFAM" id="SSF55347">
    <property type="entry name" value="Glyceraldehyde-3-phosphate dehydrogenase-like, C-terminal domain"/>
    <property type="match status" value="1"/>
</dbReference>
<feature type="binding site" evidence="15">
    <location>
        <position position="254"/>
    </location>
    <ligand>
        <name>substrate</name>
    </ligand>
</feature>
<dbReference type="InterPro" id="IPR012080">
    <property type="entry name" value="Asp_semialdehyde_DH"/>
</dbReference>
<dbReference type="Gene3D" id="3.40.50.720">
    <property type="entry name" value="NAD(P)-binding Rossmann-like Domain"/>
    <property type="match status" value="1"/>
</dbReference>
<feature type="binding site" evidence="15">
    <location>
        <position position="174"/>
    </location>
    <ligand>
        <name>substrate</name>
    </ligand>
</feature>
<evidence type="ECO:0000256" key="5">
    <source>
        <dbReference type="ARBA" id="ARBA00011738"/>
    </source>
</evidence>
<dbReference type="UniPathway" id="UPA00034">
    <property type="reaction ID" value="UER00016"/>
</dbReference>
<feature type="active site" description="Proton acceptor" evidence="15 16">
    <location>
        <position position="261"/>
    </location>
</feature>
<comment type="pathway">
    <text evidence="3 15">Amino-acid biosynthesis; L-threonine biosynthesis; L-threonine from L-aspartate: step 2/5.</text>
</comment>
<dbReference type="CDD" id="cd18131">
    <property type="entry name" value="ASADH_C_bac_euk_like"/>
    <property type="match status" value="1"/>
</dbReference>
<dbReference type="PANTHER" id="PTHR46278:SF2">
    <property type="entry name" value="ASPARTATE-SEMIALDEHYDE DEHYDROGENASE"/>
    <property type="match status" value="1"/>
</dbReference>
<evidence type="ECO:0000256" key="16">
    <source>
        <dbReference type="PIRSR" id="PIRSR000148-1"/>
    </source>
</evidence>
<dbReference type="NCBIfam" id="TIGR01296">
    <property type="entry name" value="asd_B"/>
    <property type="match status" value="1"/>
</dbReference>
<dbReference type="HOGENOM" id="CLU_049966_0_1_5"/>
<keyword evidence="12 15" id="KW-0457">Lysine biosynthesis</keyword>
<feature type="binding site" evidence="15">
    <location>
        <begin position="30"/>
        <end position="33"/>
    </location>
    <ligand>
        <name>NADP(+)</name>
        <dbReference type="ChEBI" id="CHEBI:58349"/>
    </ligand>
</feature>
<feature type="binding site" evidence="15">
    <location>
        <begin position="58"/>
        <end position="59"/>
    </location>
    <ligand>
        <name>NADP(+)</name>
        <dbReference type="ChEBI" id="CHEBI:58349"/>
    </ligand>
</feature>
<comment type="catalytic activity">
    <reaction evidence="14 15">
        <text>L-aspartate 4-semialdehyde + phosphate + NADP(+) = 4-phospho-L-aspartate + NADPH + H(+)</text>
        <dbReference type="Rhea" id="RHEA:24284"/>
        <dbReference type="ChEBI" id="CHEBI:15378"/>
        <dbReference type="ChEBI" id="CHEBI:43474"/>
        <dbReference type="ChEBI" id="CHEBI:57535"/>
        <dbReference type="ChEBI" id="CHEBI:57783"/>
        <dbReference type="ChEBI" id="CHEBI:58349"/>
        <dbReference type="ChEBI" id="CHEBI:537519"/>
        <dbReference type="EC" id="1.2.1.11"/>
    </reaction>
</comment>
<comment type="similarity">
    <text evidence="4 15">Belongs to the aspartate-semialdehyde dehydrogenase family.</text>
</comment>
<evidence type="ECO:0000256" key="15">
    <source>
        <dbReference type="HAMAP-Rule" id="MF_02121"/>
    </source>
</evidence>
<dbReference type="SMART" id="SM00859">
    <property type="entry name" value="Semialdhyde_dh"/>
    <property type="match status" value="1"/>
</dbReference>
<dbReference type="OrthoDB" id="9805684at2"/>
<dbReference type="NCBIfam" id="NF011456">
    <property type="entry name" value="PRK14874.1"/>
    <property type="match status" value="1"/>
</dbReference>
<evidence type="ECO:0000256" key="6">
    <source>
        <dbReference type="ARBA" id="ARBA00013120"/>
    </source>
</evidence>
<dbReference type="EC" id="1.2.1.11" evidence="6 15"/>
<reference evidence="18 19" key="1">
    <citation type="submission" date="2010-04" db="EMBL/GenBank/DDBJ databases">
        <authorList>
            <person name="Qin X."/>
            <person name="Bachman B."/>
            <person name="Battles P."/>
            <person name="Bell A."/>
            <person name="Bess C."/>
            <person name="Bickham C."/>
            <person name="Chaboub L."/>
            <person name="Chen D."/>
            <person name="Coyle M."/>
            <person name="Deiros D.R."/>
            <person name="Dinh H."/>
            <person name="Forbes L."/>
            <person name="Fowler G."/>
            <person name="Francisco L."/>
            <person name="Fu Q."/>
            <person name="Gubbala S."/>
            <person name="Hale W."/>
            <person name="Han Y."/>
            <person name="Hemphill L."/>
            <person name="Highlander S.K."/>
            <person name="Hirani K."/>
            <person name="Hogues M."/>
            <person name="Jackson L."/>
            <person name="Jakkamsetti A."/>
            <person name="Javaid M."/>
            <person name="Jiang H."/>
            <person name="Korchina V."/>
            <person name="Kovar C."/>
            <person name="Lara F."/>
            <person name="Lee S."/>
            <person name="Mata R."/>
            <person name="Mathew T."/>
            <person name="Moen C."/>
            <person name="Morales K."/>
            <person name="Munidasa M."/>
            <person name="Nazareth L."/>
            <person name="Ngo R."/>
            <person name="Nguyen L."/>
            <person name="Okwuonu G."/>
            <person name="Ongeri F."/>
            <person name="Patil S."/>
            <person name="Petrosino J."/>
            <person name="Pham C."/>
            <person name="Pham P."/>
            <person name="Pu L.-L."/>
            <person name="Puazo M."/>
            <person name="Raj R."/>
            <person name="Reid J."/>
            <person name="Rouhana J."/>
            <person name="Saada N."/>
            <person name="Shang Y."/>
            <person name="Simmons D."/>
            <person name="Thornton R."/>
            <person name="Warren J."/>
            <person name="Weissenberger G."/>
            <person name="Zhang J."/>
            <person name="Zhang L."/>
            <person name="Zhou C."/>
            <person name="Zhu D."/>
            <person name="Muzny D."/>
            <person name="Worley K."/>
            <person name="Gibbs R."/>
        </authorList>
    </citation>
    <scope>NUCLEOTIDE SEQUENCE [LARGE SCALE GENOMIC DNA]</scope>
    <source>
        <strain evidence="18 19">ATCC 49957</strain>
    </source>
</reference>
<gene>
    <name evidence="15 18" type="primary">asd</name>
    <name evidence="18" type="ORF">HMPREF0731_0513</name>
</gene>
<evidence type="ECO:0000313" key="18">
    <source>
        <dbReference type="EMBL" id="EFH13256.1"/>
    </source>
</evidence>
<dbReference type="GO" id="GO:0009089">
    <property type="term" value="P:lysine biosynthetic process via diaminopimelate"/>
    <property type="evidence" value="ECO:0007669"/>
    <property type="project" value="UniProtKB-UniRule"/>
</dbReference>
<proteinExistence type="inferred from homology"/>
<evidence type="ECO:0000256" key="1">
    <source>
        <dbReference type="ARBA" id="ARBA00005021"/>
    </source>
</evidence>
<dbReference type="AlphaFoldDB" id="D5RHF4"/>
<comment type="caution">
    <text evidence="18">The sequence shown here is derived from an EMBL/GenBank/DDBJ whole genome shotgun (WGS) entry which is preliminary data.</text>
</comment>
<dbReference type="GO" id="GO:0009097">
    <property type="term" value="P:isoleucine biosynthetic process"/>
    <property type="evidence" value="ECO:0007669"/>
    <property type="project" value="UniProtKB-UniRule"/>
</dbReference>
<comment type="subunit">
    <text evidence="5 15">Homodimer.</text>
</comment>
<keyword evidence="19" id="KW-1185">Reference proteome</keyword>
<evidence type="ECO:0000256" key="8">
    <source>
        <dbReference type="ARBA" id="ARBA00022697"/>
    </source>
</evidence>
<evidence type="ECO:0000256" key="14">
    <source>
        <dbReference type="ARBA" id="ARBA00047891"/>
    </source>
</evidence>
<dbReference type="GO" id="GO:0071266">
    <property type="term" value="P:'de novo' L-methionine biosynthetic process"/>
    <property type="evidence" value="ECO:0007669"/>
    <property type="project" value="UniProtKB-UniRule"/>
</dbReference>
<feature type="active site" description="Acyl-thioester intermediate" evidence="15 16">
    <location>
        <position position="147"/>
    </location>
</feature>
<evidence type="ECO:0000256" key="4">
    <source>
        <dbReference type="ARBA" id="ARBA00010584"/>
    </source>
</evidence>
<evidence type="ECO:0000256" key="12">
    <source>
        <dbReference type="ARBA" id="ARBA00023154"/>
    </source>
</evidence>
<evidence type="ECO:0000256" key="7">
    <source>
        <dbReference type="ARBA" id="ARBA00022605"/>
    </source>
</evidence>
<sequence>MNALSSSAELAQPPHQSVAANPVVAIVGATGAVGVEMLRSLEERDFPLASLKLLASPRSAGKTMRFRGQDLAIEALDEASFEGVDLALFSAGSGVSKRYAAAAVKAGAVVVDNSSAFRMDPDVPLVVPEVNGAEIARHRGIIANPNCVAIIATVPLWPLQQAIGIRRVTAATYQAASGAGAAAMEELRASTEAYLKGEAFTPQVLPHPYAFNLFSHNAEVDPETGYNGEELKVIAETRRIMDAPALPLGITCIRVPILRAHAIALNVEFSRPVSPDEVKALLAEAPGVRIVDDRAANHFPMPSEASGQGDVLAGRFRADLGDPSGHSVAFFVAGDQLLKGAALNAVQIAEQLLAR</sequence>
<comment type="function">
    <text evidence="15">Catalyzes the NADPH-dependent formation of L-aspartate-semialdehyde (L-ASA) by the reductive dephosphorylation of L-aspartyl-4-phosphate.</text>
</comment>
<feature type="binding site" evidence="15">
    <location>
        <begin position="177"/>
        <end position="178"/>
    </location>
    <ligand>
        <name>NADP(+)</name>
        <dbReference type="ChEBI" id="CHEBI:58349"/>
    </ligand>
</feature>
<dbReference type="GO" id="GO:0050661">
    <property type="term" value="F:NADP binding"/>
    <property type="evidence" value="ECO:0007669"/>
    <property type="project" value="UniProtKB-UniRule"/>
</dbReference>
<dbReference type="GO" id="GO:0004073">
    <property type="term" value="F:aspartate-semialdehyde dehydrogenase activity"/>
    <property type="evidence" value="ECO:0007669"/>
    <property type="project" value="UniProtKB-UniRule"/>
</dbReference>
<organism evidence="18 19">
    <name type="scientific">Pseudoroseomonas cervicalis ATCC 49957</name>
    <dbReference type="NCBI Taxonomy" id="525371"/>
    <lineage>
        <taxon>Bacteria</taxon>
        <taxon>Pseudomonadati</taxon>
        <taxon>Pseudomonadota</taxon>
        <taxon>Alphaproteobacteria</taxon>
        <taxon>Acetobacterales</taxon>
        <taxon>Roseomonadaceae</taxon>
        <taxon>Roseomonas</taxon>
    </lineage>
</organism>
<keyword evidence="13 15" id="KW-0486">Methionine biosynthesis</keyword>
<dbReference type="InterPro" id="IPR036291">
    <property type="entry name" value="NAD(P)-bd_dom_sf"/>
</dbReference>
<accession>D5RHF4</accession>
<evidence type="ECO:0000256" key="13">
    <source>
        <dbReference type="ARBA" id="ARBA00023167"/>
    </source>
</evidence>
<dbReference type="HAMAP" id="MF_02121">
    <property type="entry name" value="ASADH"/>
    <property type="match status" value="1"/>
</dbReference>